<organism evidence="1 2">
    <name type="scientific">Mesobacillus foraminis</name>
    <dbReference type="NCBI Taxonomy" id="279826"/>
    <lineage>
        <taxon>Bacteria</taxon>
        <taxon>Bacillati</taxon>
        <taxon>Bacillota</taxon>
        <taxon>Bacilli</taxon>
        <taxon>Bacillales</taxon>
        <taxon>Bacillaceae</taxon>
        <taxon>Mesobacillus</taxon>
    </lineage>
</organism>
<evidence type="ECO:0000313" key="1">
    <source>
        <dbReference type="EMBL" id="TCN25914.1"/>
    </source>
</evidence>
<comment type="caution">
    <text evidence="1">The sequence shown here is derived from an EMBL/GenBank/DDBJ whole genome shotgun (WGS) entry which is preliminary data.</text>
</comment>
<evidence type="ECO:0000313" key="2">
    <source>
        <dbReference type="Proteomes" id="UP000295689"/>
    </source>
</evidence>
<name>A0A4R2BIX0_9BACI</name>
<gene>
    <name evidence="1" type="ORF">EV146_10419</name>
</gene>
<dbReference type="AlphaFoldDB" id="A0A4R2BIX0"/>
<accession>A0A4R2BIX0</accession>
<keyword evidence="2" id="KW-1185">Reference proteome</keyword>
<dbReference type="EMBL" id="SLVV01000004">
    <property type="protein sequence ID" value="TCN25914.1"/>
    <property type="molecule type" value="Genomic_DNA"/>
</dbReference>
<protein>
    <submittedName>
        <fullName evidence="1">Uncharacterized protein</fullName>
    </submittedName>
</protein>
<reference evidence="1 2" key="1">
    <citation type="journal article" date="2015" name="Stand. Genomic Sci.">
        <title>Genomic Encyclopedia of Bacterial and Archaeal Type Strains, Phase III: the genomes of soil and plant-associated and newly described type strains.</title>
        <authorList>
            <person name="Whitman W.B."/>
            <person name="Woyke T."/>
            <person name="Klenk H.P."/>
            <person name="Zhou Y."/>
            <person name="Lilburn T.G."/>
            <person name="Beck B.J."/>
            <person name="De Vos P."/>
            <person name="Vandamme P."/>
            <person name="Eisen J.A."/>
            <person name="Garrity G."/>
            <person name="Hugenholtz P."/>
            <person name="Kyrpides N.C."/>
        </authorList>
    </citation>
    <scope>NUCLEOTIDE SEQUENCE [LARGE SCALE GENOMIC DNA]</scope>
    <source>
        <strain evidence="1 2">CV53</strain>
    </source>
</reference>
<dbReference type="RefSeq" id="WP_158287029.1">
    <property type="nucleotide sequence ID" value="NZ_JABUHM010000009.1"/>
</dbReference>
<dbReference type="Proteomes" id="UP000295689">
    <property type="component" value="Unassembled WGS sequence"/>
</dbReference>
<proteinExistence type="predicted"/>
<sequence>MNLNIYTLEKLARSRQEEQEREMRFVETYKLYQTNPKKYSLTILGYSLSIERME</sequence>